<sequence>MRIGELARLAGVTTKAVRYYESLGLLVPHRLPNGYRDYDEGHLRVVIEIRELAATGISARQAAPFVECLGLGHEHGDDCVSSLAAYRDSIAEIDRIVAILHTRRTHLVERLEESVSRTFTKEKPLTDYVTLPAGLPVPQDDGAAAHLPGLGMPSIDVPASGGGVVRLGDLGSGRTVIYLYPLTGRPGSDLPEGWDSIPGARGCTTEACDFRDHHDELRDVGVEAVYGLSSQATAYQAEVVDRLRLPFEMLSDEHFQLADAMDLPTFRAPGHERLYSRLTLIVRDGRIEHVFYPIFPPNTHAQQVLDWLTQNPT</sequence>
<dbReference type="PROSITE" id="PS51352">
    <property type="entry name" value="THIOREDOXIN_2"/>
    <property type="match status" value="1"/>
</dbReference>
<keyword evidence="3" id="KW-0804">Transcription</keyword>
<dbReference type="InterPro" id="IPR009061">
    <property type="entry name" value="DNA-bd_dom_put_sf"/>
</dbReference>
<dbReference type="GO" id="GO:0003700">
    <property type="term" value="F:DNA-binding transcription factor activity"/>
    <property type="evidence" value="ECO:0007669"/>
    <property type="project" value="InterPro"/>
</dbReference>
<dbReference type="GO" id="GO:0004601">
    <property type="term" value="F:peroxidase activity"/>
    <property type="evidence" value="ECO:0007669"/>
    <property type="project" value="UniProtKB-KW"/>
</dbReference>
<reference evidence="6 7" key="1">
    <citation type="submission" date="2015-02" db="EMBL/GenBank/DDBJ databases">
        <title>Draft genome sequences of ten Microbacterium spp. with emphasis on heavy metal contaminated environments.</title>
        <authorList>
            <person name="Corretto E."/>
        </authorList>
    </citation>
    <scope>NUCLEOTIDE SEQUENCE [LARGE SCALE GENOMIC DNA]</scope>
    <source>
        <strain evidence="6 7">DSM 23848</strain>
    </source>
</reference>
<dbReference type="InterPro" id="IPR013766">
    <property type="entry name" value="Thioredoxin_domain"/>
</dbReference>
<dbReference type="RefSeq" id="WP_045252412.1">
    <property type="nucleotide sequence ID" value="NZ_JYIT01000086.1"/>
</dbReference>
<dbReference type="Gene3D" id="3.40.30.10">
    <property type="entry name" value="Glutaredoxin"/>
    <property type="match status" value="1"/>
</dbReference>
<evidence type="ECO:0000259" key="5">
    <source>
        <dbReference type="PROSITE" id="PS51352"/>
    </source>
</evidence>
<dbReference type="GO" id="GO:0003677">
    <property type="term" value="F:DNA binding"/>
    <property type="evidence" value="ECO:0007669"/>
    <property type="project" value="UniProtKB-KW"/>
</dbReference>
<dbReference type="PANTHER" id="PTHR30204:SF94">
    <property type="entry name" value="HEAVY METAL-DEPENDENT TRANSCRIPTIONAL REGULATOR HI_0293-RELATED"/>
    <property type="match status" value="1"/>
</dbReference>
<dbReference type="InterPro" id="IPR013740">
    <property type="entry name" value="Redoxin"/>
</dbReference>
<dbReference type="EMBL" id="JYIT01000086">
    <property type="protein sequence ID" value="KJL17551.1"/>
    <property type="molecule type" value="Genomic_DNA"/>
</dbReference>
<dbReference type="Pfam" id="PF08534">
    <property type="entry name" value="Redoxin"/>
    <property type="match status" value="1"/>
</dbReference>
<comment type="caution">
    <text evidence="6">The sequence shown here is derived from an EMBL/GenBank/DDBJ whole genome shotgun (WGS) entry which is preliminary data.</text>
</comment>
<dbReference type="PATRIC" id="fig|582680.7.peg.3856"/>
<dbReference type="OrthoDB" id="9802039at2"/>
<dbReference type="InterPro" id="IPR000551">
    <property type="entry name" value="MerR-type_HTH_dom"/>
</dbReference>
<dbReference type="EC" id="1.11.1.15" evidence="6"/>
<evidence type="ECO:0000256" key="2">
    <source>
        <dbReference type="ARBA" id="ARBA00023125"/>
    </source>
</evidence>
<keyword evidence="2" id="KW-0238">DNA-binding</keyword>
<dbReference type="Gene3D" id="1.10.1660.10">
    <property type="match status" value="1"/>
</dbReference>
<keyword evidence="7" id="KW-1185">Reference proteome</keyword>
<evidence type="ECO:0000256" key="1">
    <source>
        <dbReference type="ARBA" id="ARBA00023015"/>
    </source>
</evidence>
<dbReference type="PRINTS" id="PR00040">
    <property type="entry name" value="HTHMERR"/>
</dbReference>
<organism evidence="6 7">
    <name type="scientific">Microbacterium azadirachtae</name>
    <dbReference type="NCBI Taxonomy" id="582680"/>
    <lineage>
        <taxon>Bacteria</taxon>
        <taxon>Bacillati</taxon>
        <taxon>Actinomycetota</taxon>
        <taxon>Actinomycetes</taxon>
        <taxon>Micrococcales</taxon>
        <taxon>Microbacteriaceae</taxon>
        <taxon>Microbacterium</taxon>
    </lineage>
</organism>
<dbReference type="AlphaFoldDB" id="A0A0F0KE43"/>
<dbReference type="PROSITE" id="PS00552">
    <property type="entry name" value="HTH_MERR_1"/>
    <property type="match status" value="1"/>
</dbReference>
<dbReference type="PROSITE" id="PS50937">
    <property type="entry name" value="HTH_MERR_2"/>
    <property type="match status" value="1"/>
</dbReference>
<evidence type="ECO:0000256" key="3">
    <source>
        <dbReference type="ARBA" id="ARBA00023163"/>
    </source>
</evidence>
<keyword evidence="6" id="KW-0575">Peroxidase</keyword>
<dbReference type="SUPFAM" id="SSF46955">
    <property type="entry name" value="Putative DNA-binding domain"/>
    <property type="match status" value="1"/>
</dbReference>
<accession>A0A0F0KE43</accession>
<dbReference type="InterPro" id="IPR036249">
    <property type="entry name" value="Thioredoxin-like_sf"/>
</dbReference>
<dbReference type="CDD" id="cd03017">
    <property type="entry name" value="PRX_BCP"/>
    <property type="match status" value="1"/>
</dbReference>
<proteinExistence type="predicted"/>
<feature type="domain" description="HTH merR-type" evidence="4">
    <location>
        <begin position="1"/>
        <end position="68"/>
    </location>
</feature>
<keyword evidence="6" id="KW-0560">Oxidoreductase</keyword>
<dbReference type="Pfam" id="PF00376">
    <property type="entry name" value="MerR"/>
    <property type="match status" value="1"/>
</dbReference>
<evidence type="ECO:0000259" key="4">
    <source>
        <dbReference type="PROSITE" id="PS50937"/>
    </source>
</evidence>
<keyword evidence="1" id="KW-0805">Transcription regulation</keyword>
<name>A0A0F0KE43_9MICO</name>
<protein>
    <submittedName>
        <fullName evidence="6">Putative peroxiredoxin bcp</fullName>
        <ecNumber evidence="6">1.11.1.15</ecNumber>
    </submittedName>
</protein>
<dbReference type="PANTHER" id="PTHR30204">
    <property type="entry name" value="REDOX-CYCLING DRUG-SENSING TRANSCRIPTIONAL ACTIVATOR SOXR"/>
    <property type="match status" value="1"/>
</dbReference>
<dbReference type="Proteomes" id="UP000033448">
    <property type="component" value="Unassembled WGS sequence"/>
</dbReference>
<feature type="domain" description="Thioredoxin" evidence="5">
    <location>
        <begin position="146"/>
        <end position="313"/>
    </location>
</feature>
<dbReference type="SMART" id="SM00422">
    <property type="entry name" value="HTH_MERR"/>
    <property type="match status" value="1"/>
</dbReference>
<evidence type="ECO:0000313" key="6">
    <source>
        <dbReference type="EMBL" id="KJL17551.1"/>
    </source>
</evidence>
<gene>
    <name evidence="6" type="primary">bcp_3</name>
    <name evidence="6" type="ORF">RL72_03800</name>
</gene>
<evidence type="ECO:0000313" key="7">
    <source>
        <dbReference type="Proteomes" id="UP000033448"/>
    </source>
</evidence>
<dbReference type="SUPFAM" id="SSF52833">
    <property type="entry name" value="Thioredoxin-like"/>
    <property type="match status" value="1"/>
</dbReference>
<dbReference type="InterPro" id="IPR047057">
    <property type="entry name" value="MerR_fam"/>
</dbReference>